<evidence type="ECO:0000313" key="1">
    <source>
        <dbReference type="EMBL" id="QCD83491.1"/>
    </source>
</evidence>
<organism evidence="1 2">
    <name type="scientific">Vigna unguiculata</name>
    <name type="common">Cowpea</name>
    <dbReference type="NCBI Taxonomy" id="3917"/>
    <lineage>
        <taxon>Eukaryota</taxon>
        <taxon>Viridiplantae</taxon>
        <taxon>Streptophyta</taxon>
        <taxon>Embryophyta</taxon>
        <taxon>Tracheophyta</taxon>
        <taxon>Spermatophyta</taxon>
        <taxon>Magnoliopsida</taxon>
        <taxon>eudicotyledons</taxon>
        <taxon>Gunneridae</taxon>
        <taxon>Pentapetalae</taxon>
        <taxon>rosids</taxon>
        <taxon>fabids</taxon>
        <taxon>Fabales</taxon>
        <taxon>Fabaceae</taxon>
        <taxon>Papilionoideae</taxon>
        <taxon>50 kb inversion clade</taxon>
        <taxon>NPAAA clade</taxon>
        <taxon>indigoferoid/millettioid clade</taxon>
        <taxon>Phaseoleae</taxon>
        <taxon>Vigna</taxon>
    </lineage>
</organism>
<dbReference type="AlphaFoldDB" id="A0A4D6L4Q0"/>
<sequence>MELIGDAIGEERCTNIKGRKREPTTEGKGECAEAEECATMWMVEDEEEEGCRESDSFYWSAFWGCRGVCGFGGAEESAVLGVQRVCGDTKRE</sequence>
<name>A0A4D6L4Q0_VIGUN</name>
<proteinExistence type="predicted"/>
<reference evidence="1 2" key="1">
    <citation type="submission" date="2019-04" db="EMBL/GenBank/DDBJ databases">
        <title>An improved genome assembly and genetic linkage map for asparagus bean, Vigna unguiculata ssp. sesquipedialis.</title>
        <authorList>
            <person name="Xia Q."/>
            <person name="Zhang R."/>
            <person name="Dong Y."/>
        </authorList>
    </citation>
    <scope>NUCLEOTIDE SEQUENCE [LARGE SCALE GENOMIC DNA]</scope>
    <source>
        <tissue evidence="1">Leaf</tissue>
    </source>
</reference>
<keyword evidence="2" id="KW-1185">Reference proteome</keyword>
<protein>
    <submittedName>
        <fullName evidence="1">Uncharacterized protein</fullName>
    </submittedName>
</protein>
<dbReference type="EMBL" id="CP039346">
    <property type="protein sequence ID" value="QCD83491.1"/>
    <property type="molecule type" value="Genomic_DNA"/>
</dbReference>
<accession>A0A4D6L4Q0</accession>
<gene>
    <name evidence="1" type="ORF">DEO72_LG2g3835</name>
</gene>
<dbReference type="Proteomes" id="UP000501690">
    <property type="component" value="Linkage Group LG2"/>
</dbReference>
<evidence type="ECO:0000313" key="2">
    <source>
        <dbReference type="Proteomes" id="UP000501690"/>
    </source>
</evidence>